<feature type="domain" description="RRM" evidence="3">
    <location>
        <begin position="26"/>
        <end position="103"/>
    </location>
</feature>
<dbReference type="Gene3D" id="3.30.70.330">
    <property type="match status" value="1"/>
</dbReference>
<dbReference type="VEuPathDB" id="ToxoDB:ETH_00041680"/>
<evidence type="ECO:0000256" key="2">
    <source>
        <dbReference type="SAM" id="MobiDB-lite"/>
    </source>
</evidence>
<evidence type="ECO:0000313" key="5">
    <source>
        <dbReference type="Proteomes" id="UP000030747"/>
    </source>
</evidence>
<dbReference type="SUPFAM" id="SSF54928">
    <property type="entry name" value="RNA-binding domain, RBD"/>
    <property type="match status" value="1"/>
</dbReference>
<dbReference type="GO" id="GO:0003723">
    <property type="term" value="F:RNA binding"/>
    <property type="evidence" value="ECO:0007669"/>
    <property type="project" value="UniProtKB-UniRule"/>
</dbReference>
<accession>U6L392</accession>
<dbReference type="AlphaFoldDB" id="U6L392"/>
<feature type="compositionally biased region" description="Low complexity" evidence="2">
    <location>
        <begin position="7"/>
        <end position="24"/>
    </location>
</feature>
<evidence type="ECO:0000313" key="4">
    <source>
        <dbReference type="EMBL" id="CDJ44867.1"/>
    </source>
</evidence>
<dbReference type="InterPro" id="IPR012677">
    <property type="entry name" value="Nucleotide-bd_a/b_plait_sf"/>
</dbReference>
<evidence type="ECO:0000259" key="3">
    <source>
        <dbReference type="PROSITE" id="PS50102"/>
    </source>
</evidence>
<evidence type="ECO:0000256" key="1">
    <source>
        <dbReference type="PROSITE-ProRule" id="PRU00176"/>
    </source>
</evidence>
<keyword evidence="1" id="KW-0694">RNA-binding</keyword>
<keyword evidence="5" id="KW-1185">Reference proteome</keyword>
<proteinExistence type="predicted"/>
<dbReference type="Pfam" id="PF00076">
    <property type="entry name" value="RRM_1"/>
    <property type="match status" value="1"/>
</dbReference>
<dbReference type="SMART" id="SM00360">
    <property type="entry name" value="RRM"/>
    <property type="match status" value="1"/>
</dbReference>
<dbReference type="Proteomes" id="UP000030747">
    <property type="component" value="Unassembled WGS sequence"/>
</dbReference>
<dbReference type="GeneID" id="25257376"/>
<gene>
    <name evidence="4" type="ORF">ETH_00041680</name>
</gene>
<dbReference type="VEuPathDB" id="ToxoDB:ETH2_0953500"/>
<protein>
    <recommendedName>
        <fullName evidence="3">RRM domain-containing protein</fullName>
    </recommendedName>
</protein>
<dbReference type="RefSeq" id="XP_013235614.1">
    <property type="nucleotide sequence ID" value="XM_013380160.1"/>
</dbReference>
<dbReference type="PROSITE" id="PS50102">
    <property type="entry name" value="RRM"/>
    <property type="match status" value="1"/>
</dbReference>
<sequence>MPGGVCAGAAAAAGSSSSSSSSSSTRTLRISNLDPSVILDQLRYDLFELCKPFGEVLEVIAKREKRGEALVVFADEEAAAKAYMALQGQTLYGKTLRVDLADNPPPLQAEKV</sequence>
<name>U6L392_EIMTE</name>
<dbReference type="EMBL" id="HG677752">
    <property type="protein sequence ID" value="CDJ44867.1"/>
    <property type="molecule type" value="Genomic_DNA"/>
</dbReference>
<dbReference type="InterPro" id="IPR035979">
    <property type="entry name" value="RBD_domain_sf"/>
</dbReference>
<dbReference type="InterPro" id="IPR000504">
    <property type="entry name" value="RRM_dom"/>
</dbReference>
<reference evidence="4" key="1">
    <citation type="submission" date="2013-10" db="EMBL/GenBank/DDBJ databases">
        <title>Genomic analysis of the causative agents of coccidiosis in chickens.</title>
        <authorList>
            <person name="Reid A.J."/>
            <person name="Blake D."/>
            <person name="Billington K."/>
            <person name="Browne H."/>
            <person name="Dunn M."/>
            <person name="Hung S."/>
            <person name="Kawahara F."/>
            <person name="Miranda-Saavedra D."/>
            <person name="Mourier T."/>
            <person name="Nagra H."/>
            <person name="Otto T.D."/>
            <person name="Rawlings N."/>
            <person name="Sanchez A."/>
            <person name="Sanders M."/>
            <person name="Subramaniam C."/>
            <person name="Tay Y."/>
            <person name="Dear P."/>
            <person name="Doerig C."/>
            <person name="Gruber A."/>
            <person name="Parkinson J."/>
            <person name="Shirley M."/>
            <person name="Wan K.L."/>
            <person name="Berriman M."/>
            <person name="Tomley F."/>
            <person name="Pain A."/>
        </authorList>
    </citation>
    <scope>NUCLEOTIDE SEQUENCE [LARGE SCALE GENOMIC DNA]</scope>
    <source>
        <strain evidence="4">Houghton</strain>
    </source>
</reference>
<reference evidence="4" key="2">
    <citation type="submission" date="2013-10" db="EMBL/GenBank/DDBJ databases">
        <authorList>
            <person name="Aslett M."/>
        </authorList>
    </citation>
    <scope>NUCLEOTIDE SEQUENCE [LARGE SCALE GENOMIC DNA]</scope>
    <source>
        <strain evidence="4">Houghton</strain>
    </source>
</reference>
<dbReference type="OrthoDB" id="266020at2759"/>
<organism evidence="4 5">
    <name type="scientific">Eimeria tenella</name>
    <name type="common">Coccidian parasite</name>
    <dbReference type="NCBI Taxonomy" id="5802"/>
    <lineage>
        <taxon>Eukaryota</taxon>
        <taxon>Sar</taxon>
        <taxon>Alveolata</taxon>
        <taxon>Apicomplexa</taxon>
        <taxon>Conoidasida</taxon>
        <taxon>Coccidia</taxon>
        <taxon>Eucoccidiorida</taxon>
        <taxon>Eimeriorina</taxon>
        <taxon>Eimeriidae</taxon>
        <taxon>Eimeria</taxon>
    </lineage>
</organism>
<feature type="region of interest" description="Disordered" evidence="2">
    <location>
        <begin position="1"/>
        <end position="28"/>
    </location>
</feature>